<dbReference type="GeneID" id="25916483"/>
<dbReference type="AlphaFoldDB" id="A0A0L0F5N8"/>
<accession>A0A0L0F5N8</accession>
<dbReference type="RefSeq" id="XP_014145385.1">
    <property type="nucleotide sequence ID" value="XM_014289910.1"/>
</dbReference>
<evidence type="ECO:0000256" key="1">
    <source>
        <dbReference type="SAM" id="MobiDB-lite"/>
    </source>
</evidence>
<dbReference type="EMBL" id="KQ248717">
    <property type="protein sequence ID" value="KNC71483.1"/>
    <property type="molecule type" value="Genomic_DNA"/>
</dbReference>
<proteinExistence type="predicted"/>
<name>A0A0L0F5N8_9EUKA</name>
<evidence type="ECO:0000313" key="3">
    <source>
        <dbReference type="Proteomes" id="UP000054560"/>
    </source>
</evidence>
<reference evidence="2 3" key="1">
    <citation type="submission" date="2011-02" db="EMBL/GenBank/DDBJ databases">
        <title>The Genome Sequence of Sphaeroforma arctica JP610.</title>
        <authorList>
            <consortium name="The Broad Institute Genome Sequencing Platform"/>
            <person name="Russ C."/>
            <person name="Cuomo C."/>
            <person name="Young S.K."/>
            <person name="Zeng Q."/>
            <person name="Gargeya S."/>
            <person name="Alvarado L."/>
            <person name="Berlin A."/>
            <person name="Chapman S.B."/>
            <person name="Chen Z."/>
            <person name="Freedman E."/>
            <person name="Gellesch M."/>
            <person name="Goldberg J."/>
            <person name="Griggs A."/>
            <person name="Gujja S."/>
            <person name="Heilman E."/>
            <person name="Heiman D."/>
            <person name="Howarth C."/>
            <person name="Mehta T."/>
            <person name="Neiman D."/>
            <person name="Pearson M."/>
            <person name="Roberts A."/>
            <person name="Saif S."/>
            <person name="Shea T."/>
            <person name="Shenoy N."/>
            <person name="Sisk P."/>
            <person name="Stolte C."/>
            <person name="Sykes S."/>
            <person name="White J."/>
            <person name="Yandava C."/>
            <person name="Burger G."/>
            <person name="Gray M.W."/>
            <person name="Holland P.W.H."/>
            <person name="King N."/>
            <person name="Lang F.B.F."/>
            <person name="Roger A.J."/>
            <person name="Ruiz-Trillo I."/>
            <person name="Haas B."/>
            <person name="Nusbaum C."/>
            <person name="Birren B."/>
        </authorList>
    </citation>
    <scope>NUCLEOTIDE SEQUENCE [LARGE SCALE GENOMIC DNA]</scope>
    <source>
        <strain evidence="2 3">JP610</strain>
    </source>
</reference>
<dbReference type="Proteomes" id="UP000054560">
    <property type="component" value="Unassembled WGS sequence"/>
</dbReference>
<protein>
    <submittedName>
        <fullName evidence="2">Uncharacterized protein</fullName>
    </submittedName>
</protein>
<feature type="region of interest" description="Disordered" evidence="1">
    <location>
        <begin position="1"/>
        <end position="64"/>
    </location>
</feature>
<keyword evidence="3" id="KW-1185">Reference proteome</keyword>
<gene>
    <name evidence="2" type="ORF">SARC_15979</name>
</gene>
<evidence type="ECO:0000313" key="2">
    <source>
        <dbReference type="EMBL" id="KNC71483.1"/>
    </source>
</evidence>
<feature type="non-terminal residue" evidence="2">
    <location>
        <position position="1"/>
    </location>
</feature>
<sequence length="64" mass="7226">IPTDPVETVESRVSRQAFLATGPNDQSPMSQSSQTSPQTQWRLWSPESLDRQTHPGPRPRPYAH</sequence>
<organism evidence="2 3">
    <name type="scientific">Sphaeroforma arctica JP610</name>
    <dbReference type="NCBI Taxonomy" id="667725"/>
    <lineage>
        <taxon>Eukaryota</taxon>
        <taxon>Ichthyosporea</taxon>
        <taxon>Ichthyophonida</taxon>
        <taxon>Sphaeroforma</taxon>
    </lineage>
</organism>
<feature type="compositionally biased region" description="Low complexity" evidence="1">
    <location>
        <begin position="26"/>
        <end position="40"/>
    </location>
</feature>